<feature type="region of interest" description="Disordered" evidence="1">
    <location>
        <begin position="1"/>
        <end position="22"/>
    </location>
</feature>
<keyword evidence="3" id="KW-1185">Reference proteome</keyword>
<dbReference type="Proteomes" id="UP001306592">
    <property type="component" value="Unassembled WGS sequence"/>
</dbReference>
<protein>
    <recommendedName>
        <fullName evidence="4">RES domain-containing protein</fullName>
    </recommendedName>
</protein>
<evidence type="ECO:0008006" key="4">
    <source>
        <dbReference type="Google" id="ProtNLM"/>
    </source>
</evidence>
<reference evidence="2 3" key="1">
    <citation type="submission" date="2024-02" db="EMBL/GenBank/DDBJ databases">
        <title>First report Erwinia aphidicola in onion in Chile.</title>
        <authorList>
            <person name="Valenzuela M."/>
            <person name="Pena M."/>
            <person name="Dutta B."/>
        </authorList>
    </citation>
    <scope>NUCLEOTIDE SEQUENCE [LARGE SCALE GENOMIC DNA]</scope>
    <source>
        <strain evidence="2 3">QCJ3A</strain>
    </source>
</reference>
<name>A0ABU8DI15_ERWAP</name>
<organism evidence="2 3">
    <name type="scientific">Erwinia aphidicola</name>
    <dbReference type="NCBI Taxonomy" id="68334"/>
    <lineage>
        <taxon>Bacteria</taxon>
        <taxon>Pseudomonadati</taxon>
        <taxon>Pseudomonadota</taxon>
        <taxon>Gammaproteobacteria</taxon>
        <taxon>Enterobacterales</taxon>
        <taxon>Erwiniaceae</taxon>
        <taxon>Erwinia</taxon>
    </lineage>
</organism>
<gene>
    <name evidence="2" type="ORF">V8N49_12990</name>
</gene>
<evidence type="ECO:0000313" key="2">
    <source>
        <dbReference type="EMBL" id="MEI2682568.1"/>
    </source>
</evidence>
<comment type="caution">
    <text evidence="2">The sequence shown here is derived from an EMBL/GenBank/DDBJ whole genome shotgun (WGS) entry which is preliminary data.</text>
</comment>
<accession>A0ABU8DI15</accession>
<evidence type="ECO:0000313" key="3">
    <source>
        <dbReference type="Proteomes" id="UP001306592"/>
    </source>
</evidence>
<sequence length="230" mass="25844">MAVLNQTDRNEPGHQYNFRTPLPPGEYFAITPTYRPPHNAQPIIDEQTGVCIGYSVAQAPGLWQIYDADGRFAILEEVPLETPLIDPTDIALFMFGAFRLLRTGVGLFESGISNRVKAALSGGALNILKGRFKAGLSVRNLLFTQATARHMADPGRYIPVHILEKAVRFGKRGPDPQKIPGQFEYIIGMARLTKRVEGNAIVYRPKKYTLQVIIREKDWTVMHYHIEAVR</sequence>
<dbReference type="EMBL" id="JBANEI010000008">
    <property type="protein sequence ID" value="MEI2682568.1"/>
    <property type="molecule type" value="Genomic_DNA"/>
</dbReference>
<evidence type="ECO:0000256" key="1">
    <source>
        <dbReference type="SAM" id="MobiDB-lite"/>
    </source>
</evidence>
<dbReference type="RefSeq" id="WP_336203236.1">
    <property type="nucleotide sequence ID" value="NZ_JBANEI010000008.1"/>
</dbReference>
<proteinExistence type="predicted"/>